<proteinExistence type="predicted"/>
<reference evidence="3" key="1">
    <citation type="submission" date="2022-11" db="UniProtKB">
        <authorList>
            <consortium name="WormBaseParasite"/>
        </authorList>
    </citation>
    <scope>IDENTIFICATION</scope>
</reference>
<accession>A0A914PYH7</accession>
<sequence length="280" mass="32222">MAYEYIDQMKYYVNLIFSPIADVTIIKGVYFIFTRGYLGYLPFPWTAKTHHAVVFFVYFSVLNVLIQFVYRYLLMSWNITLKRWSFGALISVGVLLVGAYCFLFWYSTFTRTDLDEFYTSYLIGTQWEVNGKIPPFGAFPLWDYPNAYYVAVSMVVGSYVVIIYCGIAIYFNVKKSEGMLSSSDRKYQRQITIVMTVEAFIPVVTVIFPICLDLITIITGIEIPWGGKLSYLLIVTIPVVNPIIKLSVISCYRQFLLKYFCMKSSNQTSVIVISSVSAHR</sequence>
<dbReference type="InterPro" id="IPR019428">
    <property type="entry name" value="7TM_GPCR_serpentine_rcpt_Str"/>
</dbReference>
<dbReference type="SUPFAM" id="SSF81321">
    <property type="entry name" value="Family A G protein-coupled receptor-like"/>
    <property type="match status" value="1"/>
</dbReference>
<dbReference type="WBParaSite" id="PDA_v2.g21519.t1">
    <property type="protein sequence ID" value="PDA_v2.g21519.t1"/>
    <property type="gene ID" value="PDA_v2.g21519"/>
</dbReference>
<evidence type="ECO:0000313" key="3">
    <source>
        <dbReference type="WBParaSite" id="PDA_v2.g21519.t1"/>
    </source>
</evidence>
<dbReference type="PANTHER" id="PTHR22943">
    <property type="entry name" value="7-TRANSMEMBRANE DOMAIN RECEPTOR C.ELEGANS"/>
    <property type="match status" value="1"/>
</dbReference>
<dbReference type="PANTHER" id="PTHR22943:SF248">
    <property type="entry name" value="SEVEN TM RECEPTOR"/>
    <property type="match status" value="1"/>
</dbReference>
<feature type="transmembrane region" description="Helical" evidence="1">
    <location>
        <begin position="230"/>
        <end position="252"/>
    </location>
</feature>
<feature type="transmembrane region" description="Helical" evidence="1">
    <location>
        <begin position="147"/>
        <end position="171"/>
    </location>
</feature>
<evidence type="ECO:0000313" key="2">
    <source>
        <dbReference type="Proteomes" id="UP000887578"/>
    </source>
</evidence>
<keyword evidence="1" id="KW-0472">Membrane</keyword>
<feature type="transmembrane region" description="Helical" evidence="1">
    <location>
        <begin position="53"/>
        <end position="74"/>
    </location>
</feature>
<dbReference type="Proteomes" id="UP000887578">
    <property type="component" value="Unplaced"/>
</dbReference>
<keyword evidence="1" id="KW-0812">Transmembrane</keyword>
<feature type="transmembrane region" description="Helical" evidence="1">
    <location>
        <begin position="12"/>
        <end position="33"/>
    </location>
</feature>
<protein>
    <submittedName>
        <fullName evidence="3">Seven TM Receptor</fullName>
    </submittedName>
</protein>
<dbReference type="Gene3D" id="1.20.1070.10">
    <property type="entry name" value="Rhodopsin 7-helix transmembrane proteins"/>
    <property type="match status" value="1"/>
</dbReference>
<dbReference type="Pfam" id="PF10326">
    <property type="entry name" value="7TM_GPCR_Str"/>
    <property type="match status" value="1"/>
</dbReference>
<dbReference type="AlphaFoldDB" id="A0A914PYH7"/>
<feature type="transmembrane region" description="Helical" evidence="1">
    <location>
        <begin position="191"/>
        <end position="218"/>
    </location>
</feature>
<evidence type="ECO:0000256" key="1">
    <source>
        <dbReference type="SAM" id="Phobius"/>
    </source>
</evidence>
<name>A0A914PYH7_9BILA</name>
<keyword evidence="1" id="KW-1133">Transmembrane helix</keyword>
<keyword evidence="2" id="KW-1185">Reference proteome</keyword>
<feature type="transmembrane region" description="Helical" evidence="1">
    <location>
        <begin position="86"/>
        <end position="106"/>
    </location>
</feature>
<organism evidence="2 3">
    <name type="scientific">Panagrolaimus davidi</name>
    <dbReference type="NCBI Taxonomy" id="227884"/>
    <lineage>
        <taxon>Eukaryota</taxon>
        <taxon>Metazoa</taxon>
        <taxon>Ecdysozoa</taxon>
        <taxon>Nematoda</taxon>
        <taxon>Chromadorea</taxon>
        <taxon>Rhabditida</taxon>
        <taxon>Tylenchina</taxon>
        <taxon>Panagrolaimomorpha</taxon>
        <taxon>Panagrolaimoidea</taxon>
        <taxon>Panagrolaimidae</taxon>
        <taxon>Panagrolaimus</taxon>
    </lineage>
</organism>